<dbReference type="SUPFAM" id="SSF46785">
    <property type="entry name" value="Winged helix' DNA-binding domain"/>
    <property type="match status" value="1"/>
</dbReference>
<dbReference type="GO" id="GO:0006281">
    <property type="term" value="P:DNA repair"/>
    <property type="evidence" value="ECO:0007669"/>
    <property type="project" value="InterPro"/>
</dbReference>
<dbReference type="AlphaFoldDB" id="A0A917PWA5"/>
<reference evidence="3" key="1">
    <citation type="journal article" date="2014" name="Int. J. Syst. Evol. Microbiol.">
        <title>Complete genome sequence of Corynebacterium casei LMG S-19264T (=DSM 44701T), isolated from a smear-ripened cheese.</title>
        <authorList>
            <consortium name="US DOE Joint Genome Institute (JGI-PGF)"/>
            <person name="Walter F."/>
            <person name="Albersmeier A."/>
            <person name="Kalinowski J."/>
            <person name="Ruckert C."/>
        </authorList>
    </citation>
    <scope>NUCLEOTIDE SEQUENCE</scope>
    <source>
        <strain evidence="3">JCM 12580</strain>
    </source>
</reference>
<dbReference type="Pfam" id="PF13451">
    <property type="entry name" value="zf_Tbcl"/>
    <property type="match status" value="1"/>
</dbReference>
<dbReference type="EMBL" id="BMNQ01000019">
    <property type="protein sequence ID" value="GGJ94718.1"/>
    <property type="molecule type" value="Genomic_DNA"/>
</dbReference>
<comment type="caution">
    <text evidence="3">The sequence shown here is derived from an EMBL/GenBank/DDBJ whole genome shotgun (WGS) entry which is preliminary data.</text>
</comment>
<dbReference type="InterPro" id="IPR025306">
    <property type="entry name" value="Zn-bnd_dom_prob"/>
</dbReference>
<dbReference type="GO" id="GO:0006260">
    <property type="term" value="P:DNA replication"/>
    <property type="evidence" value="ECO:0007669"/>
    <property type="project" value="InterPro"/>
</dbReference>
<accession>A0A917PWA5</accession>
<dbReference type="InterPro" id="IPR036390">
    <property type="entry name" value="WH_DNA-bd_sf"/>
</dbReference>
<protein>
    <recommendedName>
        <fullName evidence="5">Superfamily II DNA helicase</fullName>
    </recommendedName>
</protein>
<dbReference type="RefSeq" id="WP_188632633.1">
    <property type="nucleotide sequence ID" value="NZ_BMNQ01000019.1"/>
</dbReference>
<dbReference type="InterPro" id="IPR036388">
    <property type="entry name" value="WH-like_DNA-bd_sf"/>
</dbReference>
<evidence type="ECO:0000313" key="4">
    <source>
        <dbReference type="Proteomes" id="UP000658382"/>
    </source>
</evidence>
<dbReference type="Gene3D" id="1.10.10.10">
    <property type="entry name" value="Winged helix-like DNA-binding domain superfamily/Winged helix DNA-binding domain"/>
    <property type="match status" value="1"/>
</dbReference>
<dbReference type="InterPro" id="IPR018982">
    <property type="entry name" value="RQC_domain"/>
</dbReference>
<reference evidence="3" key="2">
    <citation type="submission" date="2020-09" db="EMBL/GenBank/DDBJ databases">
        <authorList>
            <person name="Sun Q."/>
            <person name="Ohkuma M."/>
        </authorList>
    </citation>
    <scope>NUCLEOTIDE SEQUENCE</scope>
    <source>
        <strain evidence="3">JCM 12580</strain>
    </source>
</reference>
<dbReference type="Proteomes" id="UP000658382">
    <property type="component" value="Unassembled WGS sequence"/>
</dbReference>
<feature type="domain" description="Probable zinc-binding" evidence="2">
    <location>
        <begin position="206"/>
        <end position="248"/>
    </location>
</feature>
<name>A0A917PWA5_9BACI</name>
<evidence type="ECO:0000313" key="3">
    <source>
        <dbReference type="EMBL" id="GGJ94718.1"/>
    </source>
</evidence>
<evidence type="ECO:0008006" key="5">
    <source>
        <dbReference type="Google" id="ProtNLM"/>
    </source>
</evidence>
<gene>
    <name evidence="3" type="ORF">GCM10007063_16560</name>
</gene>
<evidence type="ECO:0000259" key="2">
    <source>
        <dbReference type="Pfam" id="PF13451"/>
    </source>
</evidence>
<proteinExistence type="predicted"/>
<feature type="domain" description="RQC" evidence="1">
    <location>
        <begin position="12"/>
        <end position="104"/>
    </location>
</feature>
<dbReference type="GO" id="GO:0043138">
    <property type="term" value="F:3'-5' DNA helicase activity"/>
    <property type="evidence" value="ECO:0007669"/>
    <property type="project" value="InterPro"/>
</dbReference>
<dbReference type="NCBIfam" id="NF041107">
    <property type="entry name" value="RQC_minor_1"/>
    <property type="match status" value="1"/>
</dbReference>
<organism evidence="3 4">
    <name type="scientific">Lentibacillus kapialis</name>
    <dbReference type="NCBI Taxonomy" id="340214"/>
    <lineage>
        <taxon>Bacteria</taxon>
        <taxon>Bacillati</taxon>
        <taxon>Bacillota</taxon>
        <taxon>Bacilli</taxon>
        <taxon>Bacillales</taxon>
        <taxon>Bacillaceae</taxon>
        <taxon>Lentibacillus</taxon>
    </lineage>
</organism>
<dbReference type="Pfam" id="PF09382">
    <property type="entry name" value="RQC"/>
    <property type="match status" value="1"/>
</dbReference>
<evidence type="ECO:0000259" key="1">
    <source>
        <dbReference type="Pfam" id="PF09382"/>
    </source>
</evidence>
<keyword evidence="4" id="KW-1185">Reference proteome</keyword>
<sequence length="253" mass="29651">MTQQTERLAEADIRAILRAADELIATGGRTLLAKILKGSREKKLLQLELDHCPVYGYFKGTKLDDVLVKIDWMLDYELLDIQYSGKLPMIIFTERGWEIERDQRADEFLQEWNDWLAAGKQDPDMHYLKDRNRGMILLLLDKIKETGNPKYIPYLQEWEKIDYRKVRAAIRETIQALESDEPANLQAARERSASIQEALKGLEPRDVWLKCWVCGERFLFTAGEQHFFKQKGFVDPKRCPSCRGKRDDDIWLE</sequence>